<reference evidence="2" key="1">
    <citation type="submission" date="2022-03" db="EMBL/GenBank/DDBJ databases">
        <title>Identification of a novel bacterium isolated from mangrove sediments.</title>
        <authorList>
            <person name="Pan X."/>
        </authorList>
    </citation>
    <scope>NUCLEOTIDE SEQUENCE</scope>
    <source>
        <strain evidence="2">B2580</strain>
    </source>
</reference>
<gene>
    <name evidence="2" type="ORF">MTR64_14335</name>
</gene>
<comment type="caution">
    <text evidence="2">The sequence shown here is derived from an EMBL/GenBank/DDBJ whole genome shotgun (WGS) entry which is preliminary data.</text>
</comment>
<evidence type="ECO:0000256" key="1">
    <source>
        <dbReference type="SAM" id="MobiDB-lite"/>
    </source>
</evidence>
<evidence type="ECO:0000313" key="3">
    <source>
        <dbReference type="Proteomes" id="UP001162880"/>
    </source>
</evidence>
<proteinExistence type="predicted"/>
<dbReference type="EMBL" id="JALHLE010000023">
    <property type="protein sequence ID" value="MCJ2179748.1"/>
    <property type="molecule type" value="Genomic_DNA"/>
</dbReference>
<feature type="region of interest" description="Disordered" evidence="1">
    <location>
        <begin position="31"/>
        <end position="153"/>
    </location>
</feature>
<organism evidence="2 3">
    <name type="scientific">Novosphingobium album</name>
    <name type="common">ex Hu et al. 2023</name>
    <dbReference type="NCBI Taxonomy" id="2930093"/>
    <lineage>
        <taxon>Bacteria</taxon>
        <taxon>Pseudomonadati</taxon>
        <taxon>Pseudomonadota</taxon>
        <taxon>Alphaproteobacteria</taxon>
        <taxon>Sphingomonadales</taxon>
        <taxon>Sphingomonadaceae</taxon>
        <taxon>Novosphingobium</taxon>
    </lineage>
</organism>
<feature type="compositionally biased region" description="Low complexity" evidence="1">
    <location>
        <begin position="124"/>
        <end position="153"/>
    </location>
</feature>
<name>A0ABT0B4F1_9SPHN</name>
<protein>
    <submittedName>
        <fullName evidence="2">Uncharacterized protein</fullName>
    </submittedName>
</protein>
<accession>A0ABT0B4F1</accession>
<sequence>MGSGKLVLLFIAGSVSAGILVAGATTHGIHSYPKISLPGASSERIHEPPPARSWLDDGLSTLDVPAWPFGRDEWDGSDDTGGQDWPGSPAGPQGHDDGLLQDVPSGTADPGYGPAPGAPPAPGTGPVDDAAAEAAQRAAAAAADVSAAERGLN</sequence>
<evidence type="ECO:0000313" key="2">
    <source>
        <dbReference type="EMBL" id="MCJ2179748.1"/>
    </source>
</evidence>
<dbReference type="Proteomes" id="UP001162880">
    <property type="component" value="Unassembled WGS sequence"/>
</dbReference>
<keyword evidence="3" id="KW-1185">Reference proteome</keyword>
<dbReference type="RefSeq" id="WP_243994808.1">
    <property type="nucleotide sequence ID" value="NZ_JALHLE010000023.1"/>
</dbReference>